<dbReference type="InterPro" id="IPR051398">
    <property type="entry name" value="Polysacch_Deacetylase"/>
</dbReference>
<name>A0A2S7F9K7_CLOBU</name>
<dbReference type="SUPFAM" id="SSF88713">
    <property type="entry name" value="Glycoside hydrolase/deacetylase"/>
    <property type="match status" value="1"/>
</dbReference>
<dbReference type="AlphaFoldDB" id="A0A2S7F9K7"/>
<evidence type="ECO:0000313" key="5">
    <source>
        <dbReference type="EMBL" id="PPV14179.1"/>
    </source>
</evidence>
<sequence>MDNKKKCKNTLSKRLKKNRRRKKLLRSLVLIILIGIGVGVSIYIHNHNASIKVDSSQYEASNEYNYEAEKFQDKINSENISNSPVENLKTDVDKFEKVNITNENKGVPVLCYHSIGYDESGKSPLIVSPQKFKEHMKALKDNGYTALTISELEDYLVNDKPIPVKSILITFDDGYKDNYTNAFPILKELNMNATIFVVSSLINGETSMTSQQIKEMSDYGIDIESHTVSHKRLSEMSYNEQLEELSKSKKEIEEITGKSVIAAAYPEGMYNDDTKSAVENAGYKMGFTIEHGYADRDDNFSMLNRICIDYTFNWNNINYIINNIKK</sequence>
<reference evidence="5 6" key="1">
    <citation type="submission" date="2016-01" db="EMBL/GenBank/DDBJ databases">
        <title>Characterization of the Clostridium difficile lineages that are prevalent in Hong Kong and China.</title>
        <authorList>
            <person name="Kwok J.S.-L."/>
            <person name="Lam W.-Y."/>
            <person name="Ip M."/>
            <person name="Chan T.-F."/>
            <person name="Hawkey P.M."/>
            <person name="Tsui S.K.-W."/>
        </authorList>
    </citation>
    <scope>NUCLEOTIDE SEQUENCE [LARGE SCALE GENOMIC DNA]</scope>
    <source>
        <strain evidence="5 6">300064</strain>
    </source>
</reference>
<dbReference type="PANTHER" id="PTHR34216:SF3">
    <property type="entry name" value="POLY-BETA-1,6-N-ACETYL-D-GLUCOSAMINE N-DEACETYLASE"/>
    <property type="match status" value="1"/>
</dbReference>
<dbReference type="RefSeq" id="WP_027636495.1">
    <property type="nucleotide sequence ID" value="NZ_CANCWB010000001.1"/>
</dbReference>
<dbReference type="PROSITE" id="PS51677">
    <property type="entry name" value="NODB"/>
    <property type="match status" value="1"/>
</dbReference>
<dbReference type="Gene3D" id="3.20.20.370">
    <property type="entry name" value="Glycoside hydrolase/deacetylase"/>
    <property type="match status" value="1"/>
</dbReference>
<gene>
    <name evidence="5" type="ORF">AWN73_14450</name>
</gene>
<evidence type="ECO:0000259" key="4">
    <source>
        <dbReference type="PROSITE" id="PS51677"/>
    </source>
</evidence>
<keyword evidence="3" id="KW-0472">Membrane</keyword>
<evidence type="ECO:0000313" key="6">
    <source>
        <dbReference type="Proteomes" id="UP000238081"/>
    </source>
</evidence>
<dbReference type="GO" id="GO:0005576">
    <property type="term" value="C:extracellular region"/>
    <property type="evidence" value="ECO:0007669"/>
    <property type="project" value="UniProtKB-SubCell"/>
</dbReference>
<evidence type="ECO:0000256" key="2">
    <source>
        <dbReference type="ARBA" id="ARBA00022729"/>
    </source>
</evidence>
<evidence type="ECO:0000256" key="1">
    <source>
        <dbReference type="ARBA" id="ARBA00004613"/>
    </source>
</evidence>
<dbReference type="Proteomes" id="UP000238081">
    <property type="component" value="Unassembled WGS sequence"/>
</dbReference>
<keyword evidence="2" id="KW-0732">Signal</keyword>
<dbReference type="Pfam" id="PF01522">
    <property type="entry name" value="Polysacc_deac_1"/>
    <property type="match status" value="1"/>
</dbReference>
<dbReference type="InterPro" id="IPR002509">
    <property type="entry name" value="NODB_dom"/>
</dbReference>
<evidence type="ECO:0000256" key="3">
    <source>
        <dbReference type="SAM" id="Phobius"/>
    </source>
</evidence>
<feature type="domain" description="NodB homology" evidence="4">
    <location>
        <begin position="165"/>
        <end position="326"/>
    </location>
</feature>
<dbReference type="PANTHER" id="PTHR34216">
    <property type="match status" value="1"/>
</dbReference>
<protein>
    <submittedName>
        <fullName evidence="5">Polysaccharide deacetylase</fullName>
    </submittedName>
</protein>
<dbReference type="InterPro" id="IPR011330">
    <property type="entry name" value="Glyco_hydro/deAcase_b/a-brl"/>
</dbReference>
<organism evidence="5 6">
    <name type="scientific">Clostridium butyricum</name>
    <dbReference type="NCBI Taxonomy" id="1492"/>
    <lineage>
        <taxon>Bacteria</taxon>
        <taxon>Bacillati</taxon>
        <taxon>Bacillota</taxon>
        <taxon>Clostridia</taxon>
        <taxon>Eubacteriales</taxon>
        <taxon>Clostridiaceae</taxon>
        <taxon>Clostridium</taxon>
    </lineage>
</organism>
<comment type="subcellular location">
    <subcellularLocation>
        <location evidence="1">Secreted</location>
    </subcellularLocation>
</comment>
<comment type="caution">
    <text evidence="5">The sequence shown here is derived from an EMBL/GenBank/DDBJ whole genome shotgun (WGS) entry which is preliminary data.</text>
</comment>
<dbReference type="EMBL" id="LRDH01000111">
    <property type="protein sequence ID" value="PPV14179.1"/>
    <property type="molecule type" value="Genomic_DNA"/>
</dbReference>
<keyword evidence="3" id="KW-0812">Transmembrane</keyword>
<dbReference type="GO" id="GO:0005975">
    <property type="term" value="P:carbohydrate metabolic process"/>
    <property type="evidence" value="ECO:0007669"/>
    <property type="project" value="InterPro"/>
</dbReference>
<accession>A0A2S7F9K7</accession>
<dbReference type="GO" id="GO:0016810">
    <property type="term" value="F:hydrolase activity, acting on carbon-nitrogen (but not peptide) bonds"/>
    <property type="evidence" value="ECO:0007669"/>
    <property type="project" value="InterPro"/>
</dbReference>
<dbReference type="CDD" id="cd10918">
    <property type="entry name" value="CE4_NodB_like_5s_6s"/>
    <property type="match status" value="1"/>
</dbReference>
<proteinExistence type="predicted"/>
<feature type="transmembrane region" description="Helical" evidence="3">
    <location>
        <begin position="24"/>
        <end position="44"/>
    </location>
</feature>
<keyword evidence="3" id="KW-1133">Transmembrane helix</keyword>